<organism evidence="1 2">
    <name type="scientific">Vibrio cholerae</name>
    <dbReference type="NCBI Taxonomy" id="666"/>
    <lineage>
        <taxon>Bacteria</taxon>
        <taxon>Pseudomonadati</taxon>
        <taxon>Pseudomonadota</taxon>
        <taxon>Gammaproteobacteria</taxon>
        <taxon>Vibrionales</taxon>
        <taxon>Vibrionaceae</taxon>
        <taxon>Vibrio</taxon>
    </lineage>
</organism>
<protein>
    <submittedName>
        <fullName evidence="1">Uncharacterized protein</fullName>
    </submittedName>
</protein>
<dbReference type="AlphaFoldDB" id="A0A655Y933"/>
<gene>
    <name evidence="1" type="ORF">ERS013201_02389</name>
</gene>
<dbReference type="EMBL" id="CWQJ01000014">
    <property type="protein sequence ID" value="CSC33881.1"/>
    <property type="molecule type" value="Genomic_DNA"/>
</dbReference>
<evidence type="ECO:0000313" key="1">
    <source>
        <dbReference type="EMBL" id="CSC33881.1"/>
    </source>
</evidence>
<reference evidence="1 2" key="1">
    <citation type="submission" date="2015-07" db="EMBL/GenBank/DDBJ databases">
        <authorList>
            <consortium name="Pathogen Informatics"/>
        </authorList>
    </citation>
    <scope>NUCLEOTIDE SEQUENCE [LARGE SCALE GENOMIC DNA]</scope>
    <source>
        <strain evidence="1 2">A325</strain>
    </source>
</reference>
<dbReference type="Proteomes" id="UP000046067">
    <property type="component" value="Unassembled WGS sequence"/>
</dbReference>
<name>A0A655Y933_VIBCL</name>
<accession>A0A655Y933</accession>
<proteinExistence type="predicted"/>
<evidence type="ECO:0000313" key="2">
    <source>
        <dbReference type="Proteomes" id="UP000046067"/>
    </source>
</evidence>
<sequence>MALCKRPGRVSFEGIHIFFLSSIPVRASCSFNLKRKFQA</sequence>